<accession>A0A288QAH0</accession>
<dbReference type="AlphaFoldDB" id="A0A288QAH0"/>
<dbReference type="Gene3D" id="3.90.1310.10">
    <property type="entry name" value="Penicillin-binding protein 2a (Domain 2)"/>
    <property type="match status" value="1"/>
</dbReference>
<keyword evidence="5" id="KW-1185">Reference proteome</keyword>
<evidence type="ECO:0000256" key="2">
    <source>
        <dbReference type="ARBA" id="ARBA00007171"/>
    </source>
</evidence>
<name>A0A288QAH0_9LACO</name>
<sequence>MARKRQSSKSQTATFLTFGAMVLAILGMASVYARVATTHKVDGRDLKAQTQQIYRSQNIIQAKRGAIYDSVGNVLAENASTYTIAAVVKKQTDGDYVKPKQVTHVAKLLKKQLGGKTSFYATTLRDGIKNEQYQVEFSTRGSNLSESDHKALMKLNIKGLTFESHPARLYPNGQFASDLIGYTKTVTDSETGLDKVEGFIGIEAAFNQKLAGKNGIKQTSLDAADKEATKGTKAVKNGYDIYTTLNMKLQQLLETKMDDLDEHLAPEQALAVVVDTKTGNIVAETQRPTFNATKGFTNSWQNLLVQSAYEPGSVMKGITLAAAIDSGNWDASATYKSGTLKIGSQKVTDWNDGVGWGTISYSDGIALSSNVAMAMTEQKMGATTWRKYINKFKFLKSTKSGLLGEEVGNIQFRYPIEQADTAFGQGIKVTPLQMIQAYTAIAGDGTEIQPHVISKIVDPNTHKIIYSAKRKQVAKPISAKTALATRKQLEAVIYSAKAIGSMYAIPNVRTTGKSGTAQIATSAGYSQAGDNTNEIHSWIGMAPADNPRYMMYIVVKRPQKNTNDISTSMSTVFKSVMQQALKMDASDNKVVVSKSATIKVPVLKGENVTTAKKEIAANNLQVEVLGTGDTVKAQYPAAGTKTLQKQKVFINTGKVITVPNMHGWSKNDVTAWGKLADIKINMTGSGFVYAQSVVATTRLDSGVHEITVEFKTPKK</sequence>
<dbReference type="SUPFAM" id="SSF54184">
    <property type="entry name" value="Penicillin-binding protein 2x (pbp-2x), c-terminal domain"/>
    <property type="match status" value="2"/>
</dbReference>
<dbReference type="PANTHER" id="PTHR30627:SF26">
    <property type="entry name" value="PENICILLIN-BINDING PROTEIN 2B"/>
    <property type="match status" value="1"/>
</dbReference>
<dbReference type="Gene3D" id="2.20.70.70">
    <property type="match status" value="1"/>
</dbReference>
<dbReference type="PANTHER" id="PTHR30627">
    <property type="entry name" value="PEPTIDOGLYCAN D,D-TRANSPEPTIDASE"/>
    <property type="match status" value="1"/>
</dbReference>
<dbReference type="SUPFAM" id="SSF56519">
    <property type="entry name" value="Penicillin binding protein dimerisation domain"/>
    <property type="match status" value="1"/>
</dbReference>
<protein>
    <submittedName>
        <fullName evidence="4">Penicillin-binding protein 2B</fullName>
    </submittedName>
</protein>
<dbReference type="GeneID" id="94545680"/>
<dbReference type="InterPro" id="IPR005543">
    <property type="entry name" value="PASTA_dom"/>
</dbReference>
<keyword evidence="3" id="KW-0472">Membrane</keyword>
<comment type="caution">
    <text evidence="4">The sequence shown here is derived from an EMBL/GenBank/DDBJ whole genome shotgun (WGS) entry which is preliminary data.</text>
</comment>
<dbReference type="SMART" id="SM00740">
    <property type="entry name" value="PASTA"/>
    <property type="match status" value="2"/>
</dbReference>
<dbReference type="GO" id="GO:0005886">
    <property type="term" value="C:plasma membrane"/>
    <property type="evidence" value="ECO:0007669"/>
    <property type="project" value="UniProtKB-SubCell"/>
</dbReference>
<dbReference type="EMBL" id="QRAS01000001">
    <property type="protein sequence ID" value="RDL11686.1"/>
    <property type="molecule type" value="Genomic_DNA"/>
</dbReference>
<dbReference type="GO" id="GO:0071555">
    <property type="term" value="P:cell wall organization"/>
    <property type="evidence" value="ECO:0007669"/>
    <property type="project" value="TreeGrafter"/>
</dbReference>
<dbReference type="SUPFAM" id="SSF56601">
    <property type="entry name" value="beta-lactamase/transpeptidase-like"/>
    <property type="match status" value="1"/>
</dbReference>
<dbReference type="CDD" id="cd06576">
    <property type="entry name" value="PASTA_Pbp2x-like_1"/>
    <property type="match status" value="1"/>
</dbReference>
<dbReference type="Pfam" id="PF03717">
    <property type="entry name" value="PBP_dimer"/>
    <property type="match status" value="1"/>
</dbReference>
<dbReference type="Gene3D" id="3.40.710.10">
    <property type="entry name" value="DD-peptidase/beta-lactamase superfamily"/>
    <property type="match status" value="1"/>
</dbReference>
<dbReference type="KEGG" id="wso:WSWS_00475"/>
<comment type="similarity">
    <text evidence="2">Belongs to the transpeptidase family.</text>
</comment>
<dbReference type="InterPro" id="IPR036138">
    <property type="entry name" value="PBP_dimer_sf"/>
</dbReference>
<reference evidence="4 5" key="1">
    <citation type="submission" date="2018-07" db="EMBL/GenBank/DDBJ databases">
        <title>Genomic Encyclopedia of Type Strains, Phase III (KMG-III): the genomes of soil and plant-associated and newly described type strains.</title>
        <authorList>
            <person name="Whitman W."/>
        </authorList>
    </citation>
    <scope>NUCLEOTIDE SEQUENCE [LARGE SCALE GENOMIC DNA]</scope>
    <source>
        <strain evidence="4 5">CECT 7031</strain>
    </source>
</reference>
<evidence type="ECO:0000313" key="4">
    <source>
        <dbReference type="EMBL" id="RDL11686.1"/>
    </source>
</evidence>
<proteinExistence type="inferred from homology"/>
<dbReference type="InterPro" id="IPR005311">
    <property type="entry name" value="PBP_dimer"/>
</dbReference>
<evidence type="ECO:0000313" key="5">
    <source>
        <dbReference type="Proteomes" id="UP000254912"/>
    </source>
</evidence>
<dbReference type="InterPro" id="IPR001460">
    <property type="entry name" value="PCN-bd_Tpept"/>
</dbReference>
<gene>
    <name evidence="4" type="ORF">DFP99_0104</name>
</gene>
<dbReference type="RefSeq" id="WP_070229758.1">
    <property type="nucleotide sequence ID" value="NZ_BJYO01000002.1"/>
</dbReference>
<dbReference type="Pfam" id="PF03793">
    <property type="entry name" value="PASTA"/>
    <property type="match status" value="2"/>
</dbReference>
<dbReference type="InterPro" id="IPR012338">
    <property type="entry name" value="Beta-lactam/transpept-like"/>
</dbReference>
<dbReference type="Proteomes" id="UP000254912">
    <property type="component" value="Unassembled WGS sequence"/>
</dbReference>
<comment type="subcellular location">
    <subcellularLocation>
        <location evidence="1">Cell membrane</location>
        <topology evidence="1">Single-pass membrane protein</topology>
    </subcellularLocation>
</comment>
<evidence type="ECO:0000256" key="3">
    <source>
        <dbReference type="ARBA" id="ARBA00023136"/>
    </source>
</evidence>
<dbReference type="Gene3D" id="3.30.70.2110">
    <property type="match status" value="1"/>
</dbReference>
<organism evidence="4 5">
    <name type="scientific">Weissella soli</name>
    <dbReference type="NCBI Taxonomy" id="155866"/>
    <lineage>
        <taxon>Bacteria</taxon>
        <taxon>Bacillati</taxon>
        <taxon>Bacillota</taxon>
        <taxon>Bacilli</taxon>
        <taxon>Lactobacillales</taxon>
        <taxon>Lactobacillaceae</taxon>
        <taxon>Weissella</taxon>
    </lineage>
</organism>
<dbReference type="PROSITE" id="PS51178">
    <property type="entry name" value="PASTA"/>
    <property type="match status" value="1"/>
</dbReference>
<dbReference type="Pfam" id="PF00905">
    <property type="entry name" value="Transpeptidase"/>
    <property type="match status" value="1"/>
</dbReference>
<dbReference type="InterPro" id="IPR050515">
    <property type="entry name" value="Beta-lactam/transpept"/>
</dbReference>
<dbReference type="CDD" id="cd06575">
    <property type="entry name" value="PASTA_Pbp2x-like_2"/>
    <property type="match status" value="1"/>
</dbReference>
<dbReference type="GO" id="GO:0008658">
    <property type="term" value="F:penicillin binding"/>
    <property type="evidence" value="ECO:0007669"/>
    <property type="project" value="InterPro"/>
</dbReference>
<evidence type="ECO:0000256" key="1">
    <source>
        <dbReference type="ARBA" id="ARBA00004162"/>
    </source>
</evidence>